<dbReference type="InterPro" id="IPR000182">
    <property type="entry name" value="GNAT_dom"/>
</dbReference>
<dbReference type="SUPFAM" id="SSF55729">
    <property type="entry name" value="Acyl-CoA N-acyltransferases (Nat)"/>
    <property type="match status" value="1"/>
</dbReference>
<protein>
    <submittedName>
        <fullName evidence="4">GNAT family N-acetyltransferase</fullName>
    </submittedName>
</protein>
<proteinExistence type="predicted"/>
<dbReference type="Proteomes" id="UP001501638">
    <property type="component" value="Unassembled WGS sequence"/>
</dbReference>
<dbReference type="PROSITE" id="PS51186">
    <property type="entry name" value="GNAT"/>
    <property type="match status" value="1"/>
</dbReference>
<evidence type="ECO:0000313" key="5">
    <source>
        <dbReference type="Proteomes" id="UP001501638"/>
    </source>
</evidence>
<name>A0ABP5X1M1_9ACTN</name>
<feature type="domain" description="N-acetyltransferase" evidence="3">
    <location>
        <begin position="4"/>
        <end position="157"/>
    </location>
</feature>
<sequence length="157" mass="17076">MDDIAIRPAEPGGLDAVARLRWQWVLENGEAPAVAREEFVRGFTAWARENASSHRCLVAVRDGTVVGMAWLAVVPRVPFPGALDRRSGDVQCVYVVPGERDAGLGGRLVDAVLELAREAGLERVTVHSSDRAAPAYLRHGFAPSPTLLHTHLARPKR</sequence>
<organism evidence="4 5">
    <name type="scientific">Streptomyces macrosporus</name>
    <dbReference type="NCBI Taxonomy" id="44032"/>
    <lineage>
        <taxon>Bacteria</taxon>
        <taxon>Bacillati</taxon>
        <taxon>Actinomycetota</taxon>
        <taxon>Actinomycetes</taxon>
        <taxon>Kitasatosporales</taxon>
        <taxon>Streptomycetaceae</taxon>
        <taxon>Streptomyces</taxon>
    </lineage>
</organism>
<reference evidence="5" key="1">
    <citation type="journal article" date="2019" name="Int. J. Syst. Evol. Microbiol.">
        <title>The Global Catalogue of Microorganisms (GCM) 10K type strain sequencing project: providing services to taxonomists for standard genome sequencing and annotation.</title>
        <authorList>
            <consortium name="The Broad Institute Genomics Platform"/>
            <consortium name="The Broad Institute Genome Sequencing Center for Infectious Disease"/>
            <person name="Wu L."/>
            <person name="Ma J."/>
        </authorList>
    </citation>
    <scope>NUCLEOTIDE SEQUENCE [LARGE SCALE GENOMIC DNA]</scope>
    <source>
        <strain evidence="5">JCM 6305</strain>
    </source>
</reference>
<dbReference type="EMBL" id="BAAASZ010000020">
    <property type="protein sequence ID" value="GAA2442626.1"/>
    <property type="molecule type" value="Genomic_DNA"/>
</dbReference>
<keyword evidence="1" id="KW-0808">Transferase</keyword>
<dbReference type="Pfam" id="PF00583">
    <property type="entry name" value="Acetyltransf_1"/>
    <property type="match status" value="1"/>
</dbReference>
<evidence type="ECO:0000259" key="3">
    <source>
        <dbReference type="PROSITE" id="PS51186"/>
    </source>
</evidence>
<accession>A0ABP5X1M1</accession>
<keyword evidence="5" id="KW-1185">Reference proteome</keyword>
<evidence type="ECO:0000256" key="2">
    <source>
        <dbReference type="ARBA" id="ARBA00023315"/>
    </source>
</evidence>
<dbReference type="Gene3D" id="3.40.630.30">
    <property type="match status" value="1"/>
</dbReference>
<dbReference type="RefSeq" id="WP_344322599.1">
    <property type="nucleotide sequence ID" value="NZ_BAAASZ010000020.1"/>
</dbReference>
<gene>
    <name evidence="4" type="ORF">GCM10010405_27690</name>
</gene>
<evidence type="ECO:0000256" key="1">
    <source>
        <dbReference type="ARBA" id="ARBA00022679"/>
    </source>
</evidence>
<evidence type="ECO:0000313" key="4">
    <source>
        <dbReference type="EMBL" id="GAA2442626.1"/>
    </source>
</evidence>
<dbReference type="CDD" id="cd04301">
    <property type="entry name" value="NAT_SF"/>
    <property type="match status" value="1"/>
</dbReference>
<dbReference type="InterPro" id="IPR016181">
    <property type="entry name" value="Acyl_CoA_acyltransferase"/>
</dbReference>
<dbReference type="PANTHER" id="PTHR43877">
    <property type="entry name" value="AMINOALKYLPHOSPHONATE N-ACETYLTRANSFERASE-RELATED-RELATED"/>
    <property type="match status" value="1"/>
</dbReference>
<comment type="caution">
    <text evidence="4">The sequence shown here is derived from an EMBL/GenBank/DDBJ whole genome shotgun (WGS) entry which is preliminary data.</text>
</comment>
<dbReference type="InterPro" id="IPR050832">
    <property type="entry name" value="Bact_Acetyltransf"/>
</dbReference>
<keyword evidence="2" id="KW-0012">Acyltransferase</keyword>